<dbReference type="AlphaFoldDB" id="A0A8H3ZV57"/>
<protein>
    <submittedName>
        <fullName evidence="1">Uncharacterized protein</fullName>
    </submittedName>
</protein>
<organism evidence="1 2">
    <name type="scientific">Gigaspora margarita</name>
    <dbReference type="NCBI Taxonomy" id="4874"/>
    <lineage>
        <taxon>Eukaryota</taxon>
        <taxon>Fungi</taxon>
        <taxon>Fungi incertae sedis</taxon>
        <taxon>Mucoromycota</taxon>
        <taxon>Glomeromycotina</taxon>
        <taxon>Glomeromycetes</taxon>
        <taxon>Diversisporales</taxon>
        <taxon>Gigasporaceae</taxon>
        <taxon>Gigaspora</taxon>
    </lineage>
</organism>
<keyword evidence="2" id="KW-1185">Reference proteome</keyword>
<evidence type="ECO:0000313" key="1">
    <source>
        <dbReference type="EMBL" id="KAF0335929.1"/>
    </source>
</evidence>
<accession>A0A8H3ZV57</accession>
<reference evidence="1 2" key="1">
    <citation type="journal article" date="2019" name="Environ. Microbiol.">
        <title>At the nexus of three kingdoms: the genome of the mycorrhizal fungus Gigaspora margarita provides insights into plant, endobacterial and fungal interactions.</title>
        <authorList>
            <person name="Venice F."/>
            <person name="Ghignone S."/>
            <person name="Salvioli di Fossalunga A."/>
            <person name="Amselem J."/>
            <person name="Novero M."/>
            <person name="Xianan X."/>
            <person name="Sedzielewska Toro K."/>
            <person name="Morin E."/>
            <person name="Lipzen A."/>
            <person name="Grigoriev I.V."/>
            <person name="Henrissat B."/>
            <person name="Martin F.M."/>
            <person name="Bonfante P."/>
        </authorList>
    </citation>
    <scope>NUCLEOTIDE SEQUENCE [LARGE SCALE GENOMIC DNA]</scope>
    <source>
        <strain evidence="1 2">BEG34</strain>
    </source>
</reference>
<gene>
    <name evidence="1" type="ORF">F8M41_016670</name>
</gene>
<dbReference type="OrthoDB" id="2480438at2759"/>
<evidence type="ECO:0000313" key="2">
    <source>
        <dbReference type="Proteomes" id="UP000439903"/>
    </source>
</evidence>
<name>A0A8H3ZV57_GIGMA</name>
<comment type="caution">
    <text evidence="1">The sequence shown here is derived from an EMBL/GenBank/DDBJ whole genome shotgun (WGS) entry which is preliminary data.</text>
</comment>
<sequence length="129" mass="14887">MCPTTYEEAKDLALIVEPEFDNEIVQANKNKSCNNKLDDIGHKIGQMNIKKKNIPEVKIRNTFWNDLESEVDQLLLVIRDGENCKCITEKNYRKAHIYYQIPAKIDHDNGTYNLGNCDQDGISLENNEQ</sequence>
<dbReference type="SUPFAM" id="SSF81901">
    <property type="entry name" value="HCP-like"/>
    <property type="match status" value="1"/>
</dbReference>
<dbReference type="Proteomes" id="UP000439903">
    <property type="component" value="Unassembled WGS sequence"/>
</dbReference>
<proteinExistence type="predicted"/>
<dbReference type="EMBL" id="WTPW01003652">
    <property type="protein sequence ID" value="KAF0335929.1"/>
    <property type="molecule type" value="Genomic_DNA"/>
</dbReference>